<dbReference type="GO" id="GO:0070150">
    <property type="term" value="P:mitochondrial glycyl-tRNA aminoacylation"/>
    <property type="evidence" value="ECO:0007669"/>
    <property type="project" value="TreeGrafter"/>
</dbReference>
<keyword evidence="5" id="KW-0030">Aminoacyl-tRNA synthetase</keyword>
<evidence type="ECO:0000256" key="6">
    <source>
        <dbReference type="ARBA" id="ARBA00030057"/>
    </source>
</evidence>
<dbReference type="AlphaFoldDB" id="A0A443SG56"/>
<dbReference type="PROSITE" id="PS50862">
    <property type="entry name" value="AA_TRNA_LIGASE_II"/>
    <property type="match status" value="1"/>
</dbReference>
<dbReference type="PANTHER" id="PTHR10745:SF0">
    <property type="entry name" value="GLYCINE--TRNA LIGASE"/>
    <property type="match status" value="1"/>
</dbReference>
<keyword evidence="2 8" id="KW-0436">Ligase</keyword>
<dbReference type="VEuPathDB" id="VectorBase:LDEU005538"/>
<evidence type="ECO:0000259" key="7">
    <source>
        <dbReference type="PROSITE" id="PS50862"/>
    </source>
</evidence>
<evidence type="ECO:0000313" key="9">
    <source>
        <dbReference type="Proteomes" id="UP000288716"/>
    </source>
</evidence>
<feature type="domain" description="Aminoacyl-transfer RNA synthetases class-II family profile" evidence="7">
    <location>
        <begin position="159"/>
        <end position="481"/>
    </location>
</feature>
<evidence type="ECO:0000256" key="3">
    <source>
        <dbReference type="ARBA" id="ARBA00022741"/>
    </source>
</evidence>
<dbReference type="InterPro" id="IPR002314">
    <property type="entry name" value="aa-tRNA-synt_IIb"/>
</dbReference>
<comment type="caution">
    <text evidence="8">The sequence shown here is derived from an EMBL/GenBank/DDBJ whole genome shotgun (WGS) entry which is preliminary data.</text>
</comment>
<dbReference type="STRING" id="299467.A0A443SG56"/>
<dbReference type="Proteomes" id="UP000288716">
    <property type="component" value="Unassembled WGS sequence"/>
</dbReference>
<dbReference type="EMBL" id="NCKV01002702">
    <property type="protein sequence ID" value="RWS26501.1"/>
    <property type="molecule type" value="Genomic_DNA"/>
</dbReference>
<dbReference type="InterPro" id="IPR045864">
    <property type="entry name" value="aa-tRNA-synth_II/BPL/LPL"/>
</dbReference>
<dbReference type="Pfam" id="PF00587">
    <property type="entry name" value="tRNA-synt_2b"/>
    <property type="match status" value="1"/>
</dbReference>
<evidence type="ECO:0000256" key="5">
    <source>
        <dbReference type="ARBA" id="ARBA00023146"/>
    </source>
</evidence>
<dbReference type="SUPFAM" id="SSF52954">
    <property type="entry name" value="Class II aaRS ABD-related"/>
    <property type="match status" value="1"/>
</dbReference>
<dbReference type="InterPro" id="IPR004154">
    <property type="entry name" value="Anticodon-bd"/>
</dbReference>
<keyword evidence="4" id="KW-0067">ATP-binding</keyword>
<dbReference type="InterPro" id="IPR027031">
    <property type="entry name" value="Gly-tRNA_synthase/POLG2"/>
</dbReference>
<evidence type="ECO:0000256" key="2">
    <source>
        <dbReference type="ARBA" id="ARBA00022598"/>
    </source>
</evidence>
<dbReference type="GO" id="GO:0005739">
    <property type="term" value="C:mitochondrion"/>
    <property type="evidence" value="ECO:0007669"/>
    <property type="project" value="TreeGrafter"/>
</dbReference>
<evidence type="ECO:0000313" key="8">
    <source>
        <dbReference type="EMBL" id="RWS26501.1"/>
    </source>
</evidence>
<dbReference type="GO" id="GO:0005524">
    <property type="term" value="F:ATP binding"/>
    <property type="evidence" value="ECO:0007669"/>
    <property type="project" value="UniProtKB-KW"/>
</dbReference>
<dbReference type="NCBIfam" id="TIGR00389">
    <property type="entry name" value="glyS_dimeric"/>
    <property type="match status" value="1"/>
</dbReference>
<dbReference type="EC" id="6.1.1.14" evidence="1"/>
<proteinExistence type="predicted"/>
<dbReference type="OrthoDB" id="57698at2759"/>
<keyword evidence="9" id="KW-1185">Reference proteome</keyword>
<dbReference type="InterPro" id="IPR006195">
    <property type="entry name" value="aa-tRNA-synth_II"/>
</dbReference>
<sequence>MEKKNILDDVMKRRFLNSSFEIYDGIARFYDLGPLGTKLYENIIECWKLLFVKQERSLHIKCPVITPAKVLSASGHLQRFTDVFVKDMQTGEMFRLDHLISDNLNARLSTIDKNNDVFRQYEEIISSLNHLTIQEMQSIVEEYSILSPSTGNQLSKPFERNLMFKTVVGSSDDVYLRPELSQSAFVNFTNYYLYNKGRLPFAVSQIGSAFRNEATTRSSGITRLREFTLAELLYFFDPQQTSHPKYKSVKDVQLNFLSACAQREDKQAENISLEEAVNRNLVNEIMAYFFAKTQLFFREIGVDVSKLRFRQHSSNELAHYAKSCWDAECLTSSGGWLECAGISDRNCFDLENHTRVSKSALTFNRSLTIPVLKKFKEFEFAISMPDELVDRLNDKTNEEKEEIERQLNENGEFYVKDFTEVVCLKRGLVKLVESLKEVDTEQAFAHVIEPSFGIERIMYTVFDHNLRLRKNNERKVYFTFPANISPIKCKVFPLGSNDDHKMLASKVDEYLHSNGIECELDDARLSIGKRYVKSDEIGTPYGVTVDFDSLLEPHSVTLRDRDSTMQVRVPIESLVDILNNLISGKVTFESLTDQFPIFTGQLQSKTTN</sequence>
<reference evidence="8 9" key="1">
    <citation type="journal article" date="2018" name="Gigascience">
        <title>Genomes of trombidid mites reveal novel predicted allergens and laterally-transferred genes associated with secondary metabolism.</title>
        <authorList>
            <person name="Dong X."/>
            <person name="Chaisiri K."/>
            <person name="Xia D."/>
            <person name="Armstrong S.D."/>
            <person name="Fang Y."/>
            <person name="Donnelly M.J."/>
            <person name="Kadowaki T."/>
            <person name="McGarry J.W."/>
            <person name="Darby A.C."/>
            <person name="Makepeace B.L."/>
        </authorList>
    </citation>
    <scope>NUCLEOTIDE SEQUENCE [LARGE SCALE GENOMIC DNA]</scope>
    <source>
        <strain evidence="8">UoL-UT</strain>
    </source>
</reference>
<accession>A0A443SG56</accession>
<dbReference type="NCBIfam" id="NF003211">
    <property type="entry name" value="PRK04173.1"/>
    <property type="match status" value="1"/>
</dbReference>
<dbReference type="FunFam" id="3.40.50.800:FF:000004">
    <property type="entry name" value="Glycine--tRNA ligase 2"/>
    <property type="match status" value="1"/>
</dbReference>
<evidence type="ECO:0000256" key="1">
    <source>
        <dbReference type="ARBA" id="ARBA00012829"/>
    </source>
</evidence>
<evidence type="ECO:0000256" key="4">
    <source>
        <dbReference type="ARBA" id="ARBA00022840"/>
    </source>
</evidence>
<dbReference type="Pfam" id="PF03129">
    <property type="entry name" value="HGTP_anticodon"/>
    <property type="match status" value="1"/>
</dbReference>
<dbReference type="PANTHER" id="PTHR10745">
    <property type="entry name" value="GLYCYL-TRNA SYNTHETASE/DNA POLYMERASE SUBUNIT GAMMA-2"/>
    <property type="match status" value="1"/>
</dbReference>
<dbReference type="InterPro" id="IPR036621">
    <property type="entry name" value="Anticodon-bd_dom_sf"/>
</dbReference>
<name>A0A443SG56_9ACAR</name>
<dbReference type="InterPro" id="IPR002315">
    <property type="entry name" value="tRNA-synt_gly"/>
</dbReference>
<dbReference type="Gene3D" id="3.40.50.800">
    <property type="entry name" value="Anticodon-binding domain"/>
    <property type="match status" value="1"/>
</dbReference>
<protein>
    <recommendedName>
        <fullName evidence="1">glycine--tRNA ligase</fullName>
        <ecNumber evidence="1">6.1.1.14</ecNumber>
    </recommendedName>
    <alternativeName>
        <fullName evidence="6">Diadenosine tetraphosphate synthetase</fullName>
    </alternativeName>
</protein>
<organism evidence="8 9">
    <name type="scientific">Leptotrombidium deliense</name>
    <dbReference type="NCBI Taxonomy" id="299467"/>
    <lineage>
        <taxon>Eukaryota</taxon>
        <taxon>Metazoa</taxon>
        <taxon>Ecdysozoa</taxon>
        <taxon>Arthropoda</taxon>
        <taxon>Chelicerata</taxon>
        <taxon>Arachnida</taxon>
        <taxon>Acari</taxon>
        <taxon>Acariformes</taxon>
        <taxon>Trombidiformes</taxon>
        <taxon>Prostigmata</taxon>
        <taxon>Anystina</taxon>
        <taxon>Parasitengona</taxon>
        <taxon>Trombiculoidea</taxon>
        <taxon>Trombiculidae</taxon>
        <taxon>Leptotrombidium</taxon>
    </lineage>
</organism>
<dbReference type="GO" id="GO:0004820">
    <property type="term" value="F:glycine-tRNA ligase activity"/>
    <property type="evidence" value="ECO:0007669"/>
    <property type="project" value="UniProtKB-EC"/>
</dbReference>
<dbReference type="Gene3D" id="3.30.930.10">
    <property type="entry name" value="Bira Bifunctional Protein, Domain 2"/>
    <property type="match status" value="1"/>
</dbReference>
<gene>
    <name evidence="8" type="ORF">B4U80_09536</name>
</gene>
<dbReference type="SUPFAM" id="SSF55681">
    <property type="entry name" value="Class II aaRS and biotin synthetases"/>
    <property type="match status" value="1"/>
</dbReference>
<dbReference type="Gene3D" id="3.30.40.230">
    <property type="match status" value="1"/>
</dbReference>
<keyword evidence="3" id="KW-0547">Nucleotide-binding</keyword>
<dbReference type="PRINTS" id="PR01043">
    <property type="entry name" value="TRNASYNTHGLY"/>
</dbReference>